<sequence>MDTQSTLPHAPFPAHGPIACRKCFTNAAPEQDFGPWRAVNDPGAWGAASPEVLVLGFSKGFTQAQAVQSGPFEAIPFKRMRPRLSEVLQVLGVLEEDQQVDTRMVAEERTIAFGSLVRCSLSRFDAKAGKHACTGPIMAKAFTEAGAAPIVKRCAETYLNHLPRSVKLVVMLGTGDNYIQGCRETVRRLHGMSFGSINTVAYRTGEVTWVHASHPSGINVSHHKVWMAGDPATKQGRKRLLAMDAARGAGF</sequence>
<proteinExistence type="predicted"/>
<keyword evidence="2" id="KW-1185">Reference proteome</keyword>
<name>A0A1I2WQM6_9HYPH</name>
<organism evidence="1 2">
    <name type="scientific">Methylobacterium gossipiicola</name>
    <dbReference type="NCBI Taxonomy" id="582675"/>
    <lineage>
        <taxon>Bacteria</taxon>
        <taxon>Pseudomonadati</taxon>
        <taxon>Pseudomonadota</taxon>
        <taxon>Alphaproteobacteria</taxon>
        <taxon>Hyphomicrobiales</taxon>
        <taxon>Methylobacteriaceae</taxon>
        <taxon>Methylobacterium</taxon>
    </lineage>
</organism>
<evidence type="ECO:0000313" key="1">
    <source>
        <dbReference type="EMBL" id="SFH01901.1"/>
    </source>
</evidence>
<evidence type="ECO:0008006" key="3">
    <source>
        <dbReference type="Google" id="ProtNLM"/>
    </source>
</evidence>
<dbReference type="EMBL" id="FOPM01000024">
    <property type="protein sequence ID" value="SFH01901.1"/>
    <property type="molecule type" value="Genomic_DNA"/>
</dbReference>
<dbReference type="Proteomes" id="UP000199229">
    <property type="component" value="Unassembled WGS sequence"/>
</dbReference>
<protein>
    <recommendedName>
        <fullName evidence="3">Uracil DNA glycosylase superfamily protein</fullName>
    </recommendedName>
</protein>
<accession>A0A1I2WQM6</accession>
<dbReference type="RefSeq" id="WP_091974368.1">
    <property type="nucleotide sequence ID" value="NZ_FOPM01000024.1"/>
</dbReference>
<dbReference type="AlphaFoldDB" id="A0A1I2WQM6"/>
<dbReference type="STRING" id="582675.SAMN05192565_12445"/>
<gene>
    <name evidence="1" type="ORF">SAMN05192565_12445</name>
</gene>
<dbReference type="OrthoDB" id="7830572at2"/>
<evidence type="ECO:0000313" key="2">
    <source>
        <dbReference type="Proteomes" id="UP000199229"/>
    </source>
</evidence>
<reference evidence="2" key="1">
    <citation type="submission" date="2016-10" db="EMBL/GenBank/DDBJ databases">
        <authorList>
            <person name="Varghese N."/>
            <person name="Submissions S."/>
        </authorList>
    </citation>
    <scope>NUCLEOTIDE SEQUENCE [LARGE SCALE GENOMIC DNA]</scope>
    <source>
        <strain evidence="2">Gh-105</strain>
    </source>
</reference>